<gene>
    <name evidence="1" type="ORF">PFISCL1PPCAC_21826</name>
</gene>
<dbReference type="EMBL" id="BTSY01000005">
    <property type="protein sequence ID" value="GMT30529.1"/>
    <property type="molecule type" value="Genomic_DNA"/>
</dbReference>
<dbReference type="AlphaFoldDB" id="A0AAV5WES3"/>
<evidence type="ECO:0000313" key="2">
    <source>
        <dbReference type="Proteomes" id="UP001432322"/>
    </source>
</evidence>
<accession>A0AAV5WES3</accession>
<evidence type="ECO:0000313" key="1">
    <source>
        <dbReference type="EMBL" id="GMT30529.1"/>
    </source>
</evidence>
<name>A0AAV5WES3_9BILA</name>
<keyword evidence="2" id="KW-1185">Reference proteome</keyword>
<protein>
    <submittedName>
        <fullName evidence="1">Uncharacterized protein</fullName>
    </submittedName>
</protein>
<comment type="caution">
    <text evidence="1">The sequence shown here is derived from an EMBL/GenBank/DDBJ whole genome shotgun (WGS) entry which is preliminary data.</text>
</comment>
<dbReference type="Proteomes" id="UP001432322">
    <property type="component" value="Unassembled WGS sequence"/>
</dbReference>
<feature type="non-terminal residue" evidence="1">
    <location>
        <position position="76"/>
    </location>
</feature>
<reference evidence="1" key="1">
    <citation type="submission" date="2023-10" db="EMBL/GenBank/DDBJ databases">
        <title>Genome assembly of Pristionchus species.</title>
        <authorList>
            <person name="Yoshida K."/>
            <person name="Sommer R.J."/>
        </authorList>
    </citation>
    <scope>NUCLEOTIDE SEQUENCE</scope>
    <source>
        <strain evidence="1">RS5133</strain>
    </source>
</reference>
<organism evidence="1 2">
    <name type="scientific">Pristionchus fissidentatus</name>
    <dbReference type="NCBI Taxonomy" id="1538716"/>
    <lineage>
        <taxon>Eukaryota</taxon>
        <taxon>Metazoa</taxon>
        <taxon>Ecdysozoa</taxon>
        <taxon>Nematoda</taxon>
        <taxon>Chromadorea</taxon>
        <taxon>Rhabditida</taxon>
        <taxon>Rhabditina</taxon>
        <taxon>Diplogasteromorpha</taxon>
        <taxon>Diplogasteroidea</taxon>
        <taxon>Neodiplogasteridae</taxon>
        <taxon>Pristionchus</taxon>
    </lineage>
</organism>
<sequence>MSAQQFHDVAMETCSMKQDNSDDLVPINVTLDFPDSRIVSVSGVTFLVSSSTLSLHSDTLRSIFVSSKRSAETVKI</sequence>
<proteinExistence type="predicted"/>